<evidence type="ECO:0000256" key="1">
    <source>
        <dbReference type="ARBA" id="ARBA00004370"/>
    </source>
</evidence>
<protein>
    <submittedName>
        <fullName evidence="8">BamA/TamA family outer membrane protein</fullName>
    </submittedName>
</protein>
<accession>A0A846HJU6</accession>
<keyword evidence="3" id="KW-0732">Signal</keyword>
<evidence type="ECO:0000256" key="5">
    <source>
        <dbReference type="ARBA" id="ARBA00023237"/>
    </source>
</evidence>
<dbReference type="Pfam" id="PF01103">
    <property type="entry name" value="Omp85"/>
    <property type="match status" value="1"/>
</dbReference>
<reference evidence="8 9" key="1">
    <citation type="journal article" date="2015" name="Genome Announc.">
        <title>Draft Genome Sequence of Cyanobacterium Hassallia byssoidea Strain VB512170, Isolated from Monuments in India.</title>
        <authorList>
            <person name="Singh D."/>
            <person name="Chandrababunaidu M.M."/>
            <person name="Panda A."/>
            <person name="Sen D."/>
            <person name="Bhattacharyya S."/>
            <person name="Adhikary S.P."/>
            <person name="Tripathy S."/>
        </authorList>
    </citation>
    <scope>NUCLEOTIDE SEQUENCE [LARGE SCALE GENOMIC DNA]</scope>
    <source>
        <strain evidence="8 9">VB512170</strain>
    </source>
</reference>
<feature type="domain" description="POTRA" evidence="7">
    <location>
        <begin position="87"/>
        <end position="146"/>
    </location>
</feature>
<dbReference type="AlphaFoldDB" id="A0A846HJU6"/>
<dbReference type="InterPro" id="IPR010827">
    <property type="entry name" value="BamA/TamA_POTRA"/>
</dbReference>
<dbReference type="PANTHER" id="PTHR12815:SF47">
    <property type="entry name" value="TRANSLOCATION AND ASSEMBLY MODULE SUBUNIT TAMA"/>
    <property type="match status" value="1"/>
</dbReference>
<dbReference type="Gene3D" id="2.40.160.50">
    <property type="entry name" value="membrane protein fhac: a member of the omp85/tpsb transporter family"/>
    <property type="match status" value="1"/>
</dbReference>
<comment type="subcellular location">
    <subcellularLocation>
        <location evidence="1">Membrane</location>
    </subcellularLocation>
</comment>
<dbReference type="GO" id="GO:0019867">
    <property type="term" value="C:outer membrane"/>
    <property type="evidence" value="ECO:0007669"/>
    <property type="project" value="InterPro"/>
</dbReference>
<dbReference type="PANTHER" id="PTHR12815">
    <property type="entry name" value="SORTING AND ASSEMBLY MACHINERY SAMM50 PROTEIN FAMILY MEMBER"/>
    <property type="match status" value="1"/>
</dbReference>
<keyword evidence="9" id="KW-1185">Reference proteome</keyword>
<dbReference type="Gene3D" id="3.10.20.310">
    <property type="entry name" value="membrane protein fhac"/>
    <property type="match status" value="1"/>
</dbReference>
<organism evidence="8 9">
    <name type="scientific">Hassallia byssoidea VB512170</name>
    <dbReference type="NCBI Taxonomy" id="1304833"/>
    <lineage>
        <taxon>Bacteria</taxon>
        <taxon>Bacillati</taxon>
        <taxon>Cyanobacteriota</taxon>
        <taxon>Cyanophyceae</taxon>
        <taxon>Nostocales</taxon>
        <taxon>Tolypothrichaceae</taxon>
        <taxon>Hassallia</taxon>
    </lineage>
</organism>
<keyword evidence="4" id="KW-0472">Membrane</keyword>
<evidence type="ECO:0000259" key="7">
    <source>
        <dbReference type="Pfam" id="PF07244"/>
    </source>
</evidence>
<dbReference type="Proteomes" id="UP000031549">
    <property type="component" value="Unassembled WGS sequence"/>
</dbReference>
<name>A0A846HJU6_9CYAN</name>
<evidence type="ECO:0000313" key="9">
    <source>
        <dbReference type="Proteomes" id="UP000031549"/>
    </source>
</evidence>
<dbReference type="InterPro" id="IPR039910">
    <property type="entry name" value="D15-like"/>
</dbReference>
<comment type="caution">
    <text evidence="8">The sequence shown here is derived from an EMBL/GenBank/DDBJ whole genome shotgun (WGS) entry which is preliminary data.</text>
</comment>
<proteinExistence type="predicted"/>
<evidence type="ECO:0000313" key="8">
    <source>
        <dbReference type="EMBL" id="NEU77088.1"/>
    </source>
</evidence>
<evidence type="ECO:0000256" key="3">
    <source>
        <dbReference type="ARBA" id="ARBA00022729"/>
    </source>
</evidence>
<dbReference type="Pfam" id="PF07244">
    <property type="entry name" value="POTRA"/>
    <property type="match status" value="1"/>
</dbReference>
<evidence type="ECO:0000256" key="2">
    <source>
        <dbReference type="ARBA" id="ARBA00022692"/>
    </source>
</evidence>
<evidence type="ECO:0000259" key="6">
    <source>
        <dbReference type="Pfam" id="PF01103"/>
    </source>
</evidence>
<feature type="domain" description="Bacterial surface antigen (D15)" evidence="6">
    <location>
        <begin position="174"/>
        <end position="492"/>
    </location>
</feature>
<keyword evidence="5" id="KW-0998">Cell outer membrane</keyword>
<dbReference type="InterPro" id="IPR000184">
    <property type="entry name" value="Bac_surfAg_D15"/>
</dbReference>
<dbReference type="EMBL" id="JTCM02000152">
    <property type="protein sequence ID" value="NEU77088.1"/>
    <property type="molecule type" value="Genomic_DNA"/>
</dbReference>
<sequence length="492" mass="54320">MRIQVVILIVGMLVSWSYQARAESELKNDTNLPSIVETDIENMDEPLPTLPSVERAEVSEKIVKDIQIRFLNNKDKWVDEKGRPIEGRTQKNFIIDNLRLKPGQIFRNDLFQKDVERLRRLNSFDKVNFVLEESDTSLNIVYYIKESKFPSWNFGGGDNGDVGLYGKVGYRDANINGLNEQLDTSVQVSGKDVQFDTSFVSPYRRGEPSRLGYSFRAFRERDLSRTFNDEIKLSNGSTAREGRFGGSVAVLKSFDDWDAALGLNYTRISLRDRDYNLARVDRLGSPLSVSGTGIDDLVTVSFAISKDERDRRSNPTKGSLLTLSTEQAIPIGLGKIASNRLLANYILYVPVSFIGSNGSTENTEMIALNLQAGTNIGEFPPANAFDLGGLNSVRGYGGGRVASARSYGLASVEYRFPILRRVGGVLFADFGSDFGSSKTVLGEPGVLRGKPGSGFGYGLGLRVKSPFGLIRGDLGISDQGEVKFEVTTGQRF</sequence>
<evidence type="ECO:0000256" key="4">
    <source>
        <dbReference type="ARBA" id="ARBA00023136"/>
    </source>
</evidence>
<gene>
    <name evidence="8" type="ORF">PI95_032460</name>
</gene>
<keyword evidence="2" id="KW-0812">Transmembrane</keyword>